<dbReference type="CDD" id="cd00432">
    <property type="entry name" value="Ribosomal_L18_L5e"/>
    <property type="match status" value="1"/>
</dbReference>
<dbReference type="InterPro" id="IPR005484">
    <property type="entry name" value="Ribosomal_uL18_bac/plant/anim"/>
</dbReference>
<dbReference type="GO" id="GO:0008097">
    <property type="term" value="F:5S rRNA binding"/>
    <property type="evidence" value="ECO:0007669"/>
    <property type="project" value="TreeGrafter"/>
</dbReference>
<evidence type="ECO:0000256" key="7">
    <source>
        <dbReference type="HAMAP-Rule" id="MF_01337"/>
    </source>
</evidence>
<dbReference type="InterPro" id="IPR057268">
    <property type="entry name" value="Ribosomal_L18"/>
</dbReference>
<dbReference type="PANTHER" id="PTHR12899">
    <property type="entry name" value="39S RIBOSOMAL PROTEIN L18, MITOCHONDRIAL"/>
    <property type="match status" value="1"/>
</dbReference>
<dbReference type="Pfam" id="PF00861">
    <property type="entry name" value="Ribosomal_L18p"/>
    <property type="match status" value="1"/>
</dbReference>
<evidence type="ECO:0000256" key="5">
    <source>
        <dbReference type="ARBA" id="ARBA00023274"/>
    </source>
</evidence>
<dbReference type="PATRIC" id="fig|1618448.3.peg.747"/>
<accession>A0A0G1VY79</accession>
<evidence type="ECO:0000256" key="4">
    <source>
        <dbReference type="ARBA" id="ARBA00022980"/>
    </source>
</evidence>
<sequence length="109" mass="11768">MNTRFDLRQKRKARVRAKVTGTAARPRMSVFRSNQGLLVQLIDDTKGVTMAAATVKGKNKAAGKTLGAAIAELAKKRGIKIAVFDRSGYRFHGAVKEIADAAREGGLKI</sequence>
<evidence type="ECO:0000256" key="2">
    <source>
        <dbReference type="ARBA" id="ARBA00022730"/>
    </source>
</evidence>
<evidence type="ECO:0000256" key="6">
    <source>
        <dbReference type="ARBA" id="ARBA00035197"/>
    </source>
</evidence>
<name>A0A0G1VY79_9BACT</name>
<dbReference type="SUPFAM" id="SSF53137">
    <property type="entry name" value="Translational machinery components"/>
    <property type="match status" value="1"/>
</dbReference>
<organism evidence="8 9">
    <name type="scientific">Candidatus Gottesmanbacteria bacterium GW2011_GWB1_49_7</name>
    <dbReference type="NCBI Taxonomy" id="1618448"/>
    <lineage>
        <taxon>Bacteria</taxon>
        <taxon>Candidatus Gottesmaniibacteriota</taxon>
    </lineage>
</organism>
<keyword evidence="4 7" id="KW-0689">Ribosomal protein</keyword>
<comment type="caution">
    <text evidence="8">The sequence shown here is derived from an EMBL/GenBank/DDBJ whole genome shotgun (WGS) entry which is preliminary data.</text>
</comment>
<proteinExistence type="inferred from homology"/>
<evidence type="ECO:0000313" key="8">
    <source>
        <dbReference type="EMBL" id="KKW11421.1"/>
    </source>
</evidence>
<evidence type="ECO:0000256" key="1">
    <source>
        <dbReference type="ARBA" id="ARBA00007116"/>
    </source>
</evidence>
<dbReference type="GO" id="GO:0022625">
    <property type="term" value="C:cytosolic large ribosomal subunit"/>
    <property type="evidence" value="ECO:0007669"/>
    <property type="project" value="TreeGrafter"/>
</dbReference>
<keyword evidence="3 7" id="KW-0694">RNA-binding</keyword>
<gene>
    <name evidence="7" type="primary">rplR</name>
    <name evidence="8" type="ORF">UY48_C0019G0002</name>
</gene>
<dbReference type="Gene3D" id="3.30.420.100">
    <property type="match status" value="1"/>
</dbReference>
<evidence type="ECO:0000256" key="3">
    <source>
        <dbReference type="ARBA" id="ARBA00022884"/>
    </source>
</evidence>
<keyword evidence="2 7" id="KW-0699">rRNA-binding</keyword>
<protein>
    <recommendedName>
        <fullName evidence="6 7">Large ribosomal subunit protein uL18</fullName>
    </recommendedName>
</protein>
<keyword evidence="5 7" id="KW-0687">Ribonucleoprotein</keyword>
<evidence type="ECO:0000313" key="9">
    <source>
        <dbReference type="Proteomes" id="UP000034588"/>
    </source>
</evidence>
<dbReference type="HAMAP" id="MF_01337_B">
    <property type="entry name" value="Ribosomal_uL18_B"/>
    <property type="match status" value="1"/>
</dbReference>
<dbReference type="NCBIfam" id="TIGR00060">
    <property type="entry name" value="L18_bact"/>
    <property type="match status" value="1"/>
</dbReference>
<comment type="function">
    <text evidence="7">This is one of the proteins that bind and probably mediate the attachment of the 5S RNA into the large ribosomal subunit, where it forms part of the central protuberance.</text>
</comment>
<comment type="similarity">
    <text evidence="1 7">Belongs to the universal ribosomal protein uL18 family.</text>
</comment>
<comment type="subunit">
    <text evidence="7">Part of the 50S ribosomal subunit; part of the 5S rRNA/L5/L18/L25 subcomplex. Contacts the 5S and 23S rRNAs.</text>
</comment>
<dbReference type="Proteomes" id="UP000034588">
    <property type="component" value="Unassembled WGS sequence"/>
</dbReference>
<reference evidence="8 9" key="1">
    <citation type="journal article" date="2015" name="Nature">
        <title>rRNA introns, odd ribosomes, and small enigmatic genomes across a large radiation of phyla.</title>
        <authorList>
            <person name="Brown C.T."/>
            <person name="Hug L.A."/>
            <person name="Thomas B.C."/>
            <person name="Sharon I."/>
            <person name="Castelle C.J."/>
            <person name="Singh A."/>
            <person name="Wilkins M.J."/>
            <person name="Williams K.H."/>
            <person name="Banfield J.F."/>
        </authorList>
    </citation>
    <scope>NUCLEOTIDE SEQUENCE [LARGE SCALE GENOMIC DNA]</scope>
</reference>
<dbReference type="GO" id="GO:0003735">
    <property type="term" value="F:structural constituent of ribosome"/>
    <property type="evidence" value="ECO:0007669"/>
    <property type="project" value="InterPro"/>
</dbReference>
<dbReference type="InterPro" id="IPR004389">
    <property type="entry name" value="Ribosomal_uL18_bac-type"/>
</dbReference>
<dbReference type="EMBL" id="LCQD01000019">
    <property type="protein sequence ID" value="KKW11421.1"/>
    <property type="molecule type" value="Genomic_DNA"/>
</dbReference>
<dbReference type="PANTHER" id="PTHR12899:SF3">
    <property type="entry name" value="LARGE RIBOSOMAL SUBUNIT PROTEIN UL18M"/>
    <property type="match status" value="1"/>
</dbReference>
<dbReference type="GO" id="GO:0006412">
    <property type="term" value="P:translation"/>
    <property type="evidence" value="ECO:0007669"/>
    <property type="project" value="UniProtKB-UniRule"/>
</dbReference>
<dbReference type="AlphaFoldDB" id="A0A0G1VY79"/>